<dbReference type="PANTHER" id="PTHR12780">
    <property type="entry name" value="RNA POLYMERASE III DNA DIRECTED , 39KD SUBUNIT-RELATED"/>
    <property type="match status" value="1"/>
</dbReference>
<dbReference type="EMBL" id="AACS02000004">
    <property type="protein sequence ID" value="EAU85605.2"/>
    <property type="molecule type" value="Genomic_DNA"/>
</dbReference>
<dbReference type="InParanoid" id="A8NTH8"/>
<protein>
    <recommendedName>
        <fullName evidence="8">DNA-directed RNA polymerase III subunit RPC6</fullName>
    </recommendedName>
</protein>
<sequence>MAARALNEQEKVLHQAALAKTTRVISIDEVKALVPDEQTRILALNFLLSAGLFRASCDDKGAVVAFRALEQDELESVKDLTIDEISCLHYIRVAGDQGMSSRKLRTSTGLHKAAMEKSVKTLVNRKLIKVIKGSLHNTRQRTFILYDLEPGVEITGGSWYTDKKIDVEFIDQVKSFCLRYIVDRVCYTPSSCHLVRHADAFADLVNM</sequence>
<keyword evidence="5" id="KW-0539">Nucleus</keyword>
<dbReference type="STRING" id="240176.A8NTH8"/>
<keyword evidence="7" id="KW-1185">Reference proteome</keyword>
<dbReference type="InterPro" id="IPR016049">
    <property type="entry name" value="RNA_pol_Rpc34-like"/>
</dbReference>
<gene>
    <name evidence="6" type="ORF">CC1G_06318</name>
</gene>
<dbReference type="eggNOG" id="KOG3233">
    <property type="taxonomic scope" value="Eukaryota"/>
</dbReference>
<dbReference type="InterPro" id="IPR007832">
    <property type="entry name" value="RNA_pol_Rpc34"/>
</dbReference>
<comment type="caution">
    <text evidence="6">The sequence shown here is derived from an EMBL/GenBank/DDBJ whole genome shotgun (WGS) entry which is preliminary data.</text>
</comment>
<dbReference type="GO" id="GO:0005666">
    <property type="term" value="C:RNA polymerase III complex"/>
    <property type="evidence" value="ECO:0007669"/>
    <property type="project" value="InterPro"/>
</dbReference>
<dbReference type="GeneID" id="6012774"/>
<reference evidence="6 7" key="1">
    <citation type="journal article" date="2010" name="Proc. Natl. Acad. Sci. U.S.A.">
        <title>Insights into evolution of multicellular fungi from the assembled chromosomes of the mushroom Coprinopsis cinerea (Coprinus cinereus).</title>
        <authorList>
            <person name="Stajich J.E."/>
            <person name="Wilke S.K."/>
            <person name="Ahren D."/>
            <person name="Au C.H."/>
            <person name="Birren B.W."/>
            <person name="Borodovsky M."/>
            <person name="Burns C."/>
            <person name="Canback B."/>
            <person name="Casselton L.A."/>
            <person name="Cheng C.K."/>
            <person name="Deng J."/>
            <person name="Dietrich F.S."/>
            <person name="Fargo D.C."/>
            <person name="Farman M.L."/>
            <person name="Gathman A.C."/>
            <person name="Goldberg J."/>
            <person name="Guigo R."/>
            <person name="Hoegger P.J."/>
            <person name="Hooker J.B."/>
            <person name="Huggins A."/>
            <person name="James T.Y."/>
            <person name="Kamada T."/>
            <person name="Kilaru S."/>
            <person name="Kodira C."/>
            <person name="Kues U."/>
            <person name="Kupfer D."/>
            <person name="Kwan H.S."/>
            <person name="Lomsadze A."/>
            <person name="Li W."/>
            <person name="Lilly W.W."/>
            <person name="Ma L.J."/>
            <person name="Mackey A.J."/>
            <person name="Manning G."/>
            <person name="Martin F."/>
            <person name="Muraguchi H."/>
            <person name="Natvig D.O."/>
            <person name="Palmerini H."/>
            <person name="Ramesh M.A."/>
            <person name="Rehmeyer C.J."/>
            <person name="Roe B.A."/>
            <person name="Shenoy N."/>
            <person name="Stanke M."/>
            <person name="Ter-Hovhannisyan V."/>
            <person name="Tunlid A."/>
            <person name="Velagapudi R."/>
            <person name="Vision T.J."/>
            <person name="Zeng Q."/>
            <person name="Zolan M.E."/>
            <person name="Pukkila P.J."/>
        </authorList>
    </citation>
    <scope>NUCLEOTIDE SEQUENCE [LARGE SCALE GENOMIC DNA]</scope>
    <source>
        <strain evidence="7">Okayama-7 / 130 / ATCC MYA-4618 / FGSC 9003</strain>
    </source>
</reference>
<dbReference type="KEGG" id="cci:CC1G_06318"/>
<keyword evidence="3" id="KW-0240">DNA-directed RNA polymerase</keyword>
<dbReference type="FunCoup" id="A8NTH8">
    <property type="interactions" value="430"/>
</dbReference>
<comment type="similarity">
    <text evidence="2">Belongs to the eukaryotic RPC34/RPC39 RNA polymerase subunit family.</text>
</comment>
<dbReference type="OMA" id="KGEMEQC"/>
<evidence type="ECO:0000313" key="7">
    <source>
        <dbReference type="Proteomes" id="UP000001861"/>
    </source>
</evidence>
<dbReference type="Proteomes" id="UP000001861">
    <property type="component" value="Unassembled WGS sequence"/>
</dbReference>
<dbReference type="GO" id="GO:0006383">
    <property type="term" value="P:transcription by RNA polymerase III"/>
    <property type="evidence" value="ECO:0007669"/>
    <property type="project" value="InterPro"/>
</dbReference>
<dbReference type="Pfam" id="PF05158">
    <property type="entry name" value="RNA_pol_Rpc34"/>
    <property type="match status" value="1"/>
</dbReference>
<comment type="subcellular location">
    <subcellularLocation>
        <location evidence="1">Nucleus</location>
    </subcellularLocation>
</comment>
<evidence type="ECO:0008006" key="8">
    <source>
        <dbReference type="Google" id="ProtNLM"/>
    </source>
</evidence>
<evidence type="ECO:0000256" key="2">
    <source>
        <dbReference type="ARBA" id="ARBA00011038"/>
    </source>
</evidence>
<organism evidence="6 7">
    <name type="scientific">Coprinopsis cinerea (strain Okayama-7 / 130 / ATCC MYA-4618 / FGSC 9003)</name>
    <name type="common">Inky cap fungus</name>
    <name type="synonym">Hormographiella aspergillata</name>
    <dbReference type="NCBI Taxonomy" id="240176"/>
    <lineage>
        <taxon>Eukaryota</taxon>
        <taxon>Fungi</taxon>
        <taxon>Dikarya</taxon>
        <taxon>Basidiomycota</taxon>
        <taxon>Agaricomycotina</taxon>
        <taxon>Agaricomycetes</taxon>
        <taxon>Agaricomycetidae</taxon>
        <taxon>Agaricales</taxon>
        <taxon>Agaricineae</taxon>
        <taxon>Psathyrellaceae</taxon>
        <taxon>Coprinopsis</taxon>
    </lineage>
</organism>
<dbReference type="HOGENOM" id="CLU_1326311_0_0_1"/>
<evidence type="ECO:0000256" key="5">
    <source>
        <dbReference type="ARBA" id="ARBA00023242"/>
    </source>
</evidence>
<proteinExistence type="inferred from homology"/>
<evidence type="ECO:0000256" key="4">
    <source>
        <dbReference type="ARBA" id="ARBA00023163"/>
    </source>
</evidence>
<evidence type="ECO:0000256" key="1">
    <source>
        <dbReference type="ARBA" id="ARBA00004123"/>
    </source>
</evidence>
<dbReference type="RefSeq" id="XP_001836233.2">
    <property type="nucleotide sequence ID" value="XM_001836181.2"/>
</dbReference>
<dbReference type="SUPFAM" id="SSF46785">
    <property type="entry name" value="Winged helix' DNA-binding domain"/>
    <property type="match status" value="1"/>
</dbReference>
<evidence type="ECO:0000313" key="6">
    <source>
        <dbReference type="EMBL" id="EAU85605.2"/>
    </source>
</evidence>
<accession>A8NTH8</accession>
<dbReference type="InterPro" id="IPR036390">
    <property type="entry name" value="WH_DNA-bd_sf"/>
</dbReference>
<dbReference type="InterPro" id="IPR036388">
    <property type="entry name" value="WH-like_DNA-bd_sf"/>
</dbReference>
<dbReference type="VEuPathDB" id="FungiDB:CC1G_06318"/>
<dbReference type="OrthoDB" id="613763at2759"/>
<evidence type="ECO:0000256" key="3">
    <source>
        <dbReference type="ARBA" id="ARBA00022478"/>
    </source>
</evidence>
<dbReference type="Gene3D" id="1.10.10.10">
    <property type="entry name" value="Winged helix-like DNA-binding domain superfamily/Winged helix DNA-binding domain"/>
    <property type="match status" value="1"/>
</dbReference>
<dbReference type="AlphaFoldDB" id="A8NTH8"/>
<keyword evidence="4" id="KW-0804">Transcription</keyword>
<name>A8NTH8_COPC7</name>